<protein>
    <submittedName>
        <fullName evidence="2">Uncharacterized protein</fullName>
    </submittedName>
</protein>
<keyword evidence="1" id="KW-0812">Transmembrane</keyword>
<proteinExistence type="predicted"/>
<feature type="transmembrane region" description="Helical" evidence="1">
    <location>
        <begin position="392"/>
        <end position="417"/>
    </location>
</feature>
<sequence>MAYPTIPANETWLAADNWYNGTLDGSPRNEWTPAGNSSQQVNLTILPDNIGSIQFNATNHMAFFMIFPLVRTVLSSDYYSGTVSCNYPISGTYDFLTRILFYVLMLCALLFRRHSWLAIAALGTAMAYSATVAVHALALLSQFGWHTGRSSMESSQRYGDPDIMGAYPILLASLVMMTPILNWSTSIRRDKSQIIVVLWGLLIFVAWAPVQVYVSSSPKGKQFHPWNYNFIPALVICPLSAVKESPICVPGLKLTLETYTTCQCFDFCGLIGPPSPMRAGAKMVPWLKSEDAIKRWNNKAYNDLDYFSQVMAVVVVLYGVFGLLHNQFSLVDIRNLIFRSLDTHPRQTAALWRFVLRKVVQPSKNKNKSVDAVTETNRTGWRKLQYYSAKTVATFYFLLGMAITFVCPLTFIAVVVVNEYDVAGLTYGESNDAVGAWSTWVGAAFVLIVAVVLQYQDDWEFFFLSIGDWALRVGGVHAFEEKMQEKKEGKFKNNTKRGFMAYYIKAVTKEIWAPFVHTGHSIHRALNTVFLACAEFGAWVSAPVPHTQICGCEGCASYTAKTRAANIPSSHADKCKCNHCVPIQEKAKEVFARHEKLPGECGCHFCNLGRPKLAPAHNGCPCKNCKLDRKQEEDKRAKAGDQVADETEPDYKTLGMRIVQMFDDRISDMLQASGTLPRYSTFPIGEKLQPVVSVSSTDGTNTALSINNGTPVKIEAAMNLKPDETTATSTKEPPIEGQI</sequence>
<feature type="transmembrane region" description="Helical" evidence="1">
    <location>
        <begin position="306"/>
        <end position="324"/>
    </location>
</feature>
<keyword evidence="3" id="KW-1185">Reference proteome</keyword>
<dbReference type="AlphaFoldDB" id="A0A6A5WVT1"/>
<organism evidence="2 3">
    <name type="scientific">Amniculicola lignicola CBS 123094</name>
    <dbReference type="NCBI Taxonomy" id="1392246"/>
    <lineage>
        <taxon>Eukaryota</taxon>
        <taxon>Fungi</taxon>
        <taxon>Dikarya</taxon>
        <taxon>Ascomycota</taxon>
        <taxon>Pezizomycotina</taxon>
        <taxon>Dothideomycetes</taxon>
        <taxon>Pleosporomycetidae</taxon>
        <taxon>Pleosporales</taxon>
        <taxon>Amniculicolaceae</taxon>
        <taxon>Amniculicola</taxon>
    </lineage>
</organism>
<feature type="transmembrane region" description="Helical" evidence="1">
    <location>
        <begin position="437"/>
        <end position="455"/>
    </location>
</feature>
<keyword evidence="1" id="KW-0472">Membrane</keyword>
<evidence type="ECO:0000256" key="1">
    <source>
        <dbReference type="SAM" id="Phobius"/>
    </source>
</evidence>
<name>A0A6A5WVT1_9PLEO</name>
<reference evidence="2" key="1">
    <citation type="journal article" date="2020" name="Stud. Mycol.">
        <title>101 Dothideomycetes genomes: a test case for predicting lifestyles and emergence of pathogens.</title>
        <authorList>
            <person name="Haridas S."/>
            <person name="Albert R."/>
            <person name="Binder M."/>
            <person name="Bloem J."/>
            <person name="Labutti K."/>
            <person name="Salamov A."/>
            <person name="Andreopoulos B."/>
            <person name="Baker S."/>
            <person name="Barry K."/>
            <person name="Bills G."/>
            <person name="Bluhm B."/>
            <person name="Cannon C."/>
            <person name="Castanera R."/>
            <person name="Culley D."/>
            <person name="Daum C."/>
            <person name="Ezra D."/>
            <person name="Gonzalez J."/>
            <person name="Henrissat B."/>
            <person name="Kuo A."/>
            <person name="Liang C."/>
            <person name="Lipzen A."/>
            <person name="Lutzoni F."/>
            <person name="Magnuson J."/>
            <person name="Mondo S."/>
            <person name="Nolan M."/>
            <person name="Ohm R."/>
            <person name="Pangilinan J."/>
            <person name="Park H.-J."/>
            <person name="Ramirez L."/>
            <person name="Alfaro M."/>
            <person name="Sun H."/>
            <person name="Tritt A."/>
            <person name="Yoshinaga Y."/>
            <person name="Zwiers L.-H."/>
            <person name="Turgeon B."/>
            <person name="Goodwin S."/>
            <person name="Spatafora J."/>
            <person name="Crous P."/>
            <person name="Grigoriev I."/>
        </authorList>
    </citation>
    <scope>NUCLEOTIDE SEQUENCE</scope>
    <source>
        <strain evidence="2">CBS 123094</strain>
    </source>
</reference>
<evidence type="ECO:0000313" key="3">
    <source>
        <dbReference type="Proteomes" id="UP000799779"/>
    </source>
</evidence>
<keyword evidence="1" id="KW-1133">Transmembrane helix</keyword>
<dbReference type="OrthoDB" id="3021074at2759"/>
<feature type="transmembrane region" description="Helical" evidence="1">
    <location>
        <begin position="194"/>
        <end position="214"/>
    </location>
</feature>
<feature type="transmembrane region" description="Helical" evidence="1">
    <location>
        <begin position="118"/>
        <end position="143"/>
    </location>
</feature>
<dbReference type="Proteomes" id="UP000799779">
    <property type="component" value="Unassembled WGS sequence"/>
</dbReference>
<evidence type="ECO:0000313" key="2">
    <source>
        <dbReference type="EMBL" id="KAF2004251.1"/>
    </source>
</evidence>
<dbReference type="EMBL" id="ML977568">
    <property type="protein sequence ID" value="KAF2004251.1"/>
    <property type="molecule type" value="Genomic_DNA"/>
</dbReference>
<gene>
    <name evidence="2" type="ORF">P154DRAFT_572285</name>
</gene>
<accession>A0A6A5WVT1</accession>
<feature type="transmembrane region" description="Helical" evidence="1">
    <location>
        <begin position="95"/>
        <end position="111"/>
    </location>
</feature>
<feature type="transmembrane region" description="Helical" evidence="1">
    <location>
        <begin position="163"/>
        <end position="182"/>
    </location>
</feature>